<name>A0ABN3UEW7_9ACTN</name>
<protein>
    <submittedName>
        <fullName evidence="1">Uncharacterized protein</fullName>
    </submittedName>
</protein>
<evidence type="ECO:0000313" key="1">
    <source>
        <dbReference type="EMBL" id="GAA2731462.1"/>
    </source>
</evidence>
<sequence length="46" mass="4934">MIGTASDTLTRAKRLERKAERADVLLTAIATHLGVDVPLLADGEDE</sequence>
<gene>
    <name evidence="1" type="ORF">GCM10010439_46930</name>
</gene>
<comment type="caution">
    <text evidence="1">The sequence shown here is derived from an EMBL/GenBank/DDBJ whole genome shotgun (WGS) entry which is preliminary data.</text>
</comment>
<keyword evidence="2" id="KW-1185">Reference proteome</keyword>
<accession>A0ABN3UEW7</accession>
<reference evidence="1 2" key="1">
    <citation type="journal article" date="2019" name="Int. J. Syst. Evol. Microbiol.">
        <title>The Global Catalogue of Microorganisms (GCM) 10K type strain sequencing project: providing services to taxonomists for standard genome sequencing and annotation.</title>
        <authorList>
            <consortium name="The Broad Institute Genomics Platform"/>
            <consortium name="The Broad Institute Genome Sequencing Center for Infectious Disease"/>
            <person name="Wu L."/>
            <person name="Ma J."/>
        </authorList>
    </citation>
    <scope>NUCLEOTIDE SEQUENCE [LARGE SCALE GENOMIC DNA]</scope>
    <source>
        <strain evidence="1 2">JCM 8201</strain>
    </source>
</reference>
<dbReference type="Proteomes" id="UP001501842">
    <property type="component" value="Unassembled WGS sequence"/>
</dbReference>
<organism evidence="1 2">
    <name type="scientific">Actinocorallia aurantiaca</name>
    <dbReference type="NCBI Taxonomy" id="46204"/>
    <lineage>
        <taxon>Bacteria</taxon>
        <taxon>Bacillati</taxon>
        <taxon>Actinomycetota</taxon>
        <taxon>Actinomycetes</taxon>
        <taxon>Streptosporangiales</taxon>
        <taxon>Thermomonosporaceae</taxon>
        <taxon>Actinocorallia</taxon>
    </lineage>
</organism>
<dbReference type="RefSeq" id="WP_344452831.1">
    <property type="nucleotide sequence ID" value="NZ_BAAATZ010000020.1"/>
</dbReference>
<evidence type="ECO:0000313" key="2">
    <source>
        <dbReference type="Proteomes" id="UP001501842"/>
    </source>
</evidence>
<proteinExistence type="predicted"/>
<dbReference type="EMBL" id="BAAATZ010000020">
    <property type="protein sequence ID" value="GAA2731462.1"/>
    <property type="molecule type" value="Genomic_DNA"/>
</dbReference>